<comment type="caution">
    <text evidence="2">The sequence shown here is derived from an EMBL/GenBank/DDBJ whole genome shotgun (WGS) entry which is preliminary data.</text>
</comment>
<evidence type="ECO:0000313" key="3">
    <source>
        <dbReference type="Proteomes" id="UP000006755"/>
    </source>
</evidence>
<dbReference type="Gene3D" id="3.90.930.1">
    <property type="match status" value="1"/>
</dbReference>
<evidence type="ECO:0000256" key="1">
    <source>
        <dbReference type="SAM" id="SignalP"/>
    </source>
</evidence>
<keyword evidence="3" id="KW-1185">Reference proteome</keyword>
<accession>K2JP97</accession>
<proteinExistence type="predicted"/>
<dbReference type="InterPro" id="IPR011652">
    <property type="entry name" value="MORN_2"/>
</dbReference>
<organism evidence="2 3">
    <name type="scientific">Gallaecimonas xiamenensis 3-C-1</name>
    <dbReference type="NCBI Taxonomy" id="745411"/>
    <lineage>
        <taxon>Bacteria</taxon>
        <taxon>Pseudomonadati</taxon>
        <taxon>Pseudomonadota</taxon>
        <taxon>Gammaproteobacteria</taxon>
        <taxon>Enterobacterales</taxon>
        <taxon>Gallaecimonadaceae</taxon>
        <taxon>Gallaecimonas</taxon>
    </lineage>
</organism>
<evidence type="ECO:0008006" key="4">
    <source>
        <dbReference type="Google" id="ProtNLM"/>
    </source>
</evidence>
<dbReference type="SUPFAM" id="SSF82185">
    <property type="entry name" value="Histone H3 K4-specific methyltransferase SET7/9 N-terminal domain"/>
    <property type="match status" value="1"/>
</dbReference>
<reference evidence="2 3" key="1">
    <citation type="journal article" date="2012" name="J. Bacteriol.">
        <title>Genome Sequence of Gallaecimonas xiamenensis Type Strain 3-C-1.</title>
        <authorList>
            <person name="Lai Q."/>
            <person name="Wang L."/>
            <person name="Wang W."/>
            <person name="Shao Z."/>
        </authorList>
    </citation>
    <scope>NUCLEOTIDE SEQUENCE [LARGE SCALE GENOMIC DNA]</scope>
    <source>
        <strain evidence="2 3">3-C-1</strain>
    </source>
</reference>
<gene>
    <name evidence="2" type="ORF">B3C1_02620</name>
</gene>
<dbReference type="RefSeq" id="WP_008482724.1">
    <property type="nucleotide sequence ID" value="NZ_AMRI01000003.1"/>
</dbReference>
<evidence type="ECO:0000313" key="2">
    <source>
        <dbReference type="EMBL" id="EKE77063.1"/>
    </source>
</evidence>
<dbReference type="Proteomes" id="UP000006755">
    <property type="component" value="Unassembled WGS sequence"/>
</dbReference>
<dbReference type="AlphaFoldDB" id="K2JP97"/>
<protein>
    <recommendedName>
        <fullName evidence="4">MORN repeat-containing protein</fullName>
    </recommendedName>
</protein>
<name>K2JP97_9GAMM</name>
<dbReference type="STRING" id="745411.B3C1_02620"/>
<dbReference type="EMBL" id="AMRI01000003">
    <property type="protein sequence ID" value="EKE77063.1"/>
    <property type="molecule type" value="Genomic_DNA"/>
</dbReference>
<keyword evidence="1" id="KW-0732">Signal</keyword>
<dbReference type="eggNOG" id="COG2849">
    <property type="taxonomic scope" value="Bacteria"/>
</dbReference>
<dbReference type="Pfam" id="PF07661">
    <property type="entry name" value="MORN_2"/>
    <property type="match status" value="2"/>
</dbReference>
<feature type="signal peptide" evidence="1">
    <location>
        <begin position="1"/>
        <end position="17"/>
    </location>
</feature>
<feature type="chain" id="PRO_5003859160" description="MORN repeat-containing protein" evidence="1">
    <location>
        <begin position="18"/>
        <end position="182"/>
    </location>
</feature>
<sequence>MKPLLVALALLAFAANADVTWLDEGFGQTPYRDEALYYQAAPFEQVGDYWQLTLYHLATDQKAFEGRFARPELSMAAVLGPYRYYYPNGQLRVAGNQNADGHFEGLFRFYDPEGRLQSEGLYQGGVLRQNSRYYPGGQRQRLEHFDAEGRLDGLAQRWAADGRLLEAIIYQGGNPAGSQGKD</sequence>
<dbReference type="OrthoDB" id="5918429at2"/>